<sequence length="94" mass="10877">MKNALIACAVGLAGLLSTSVPMQAQSLTITTDDGQSYHHPRYHRDDDYRPAHRRWDTDYQEQDRPYRHHAGCFVKTVEQHHDGMTVVKKTRVCR</sequence>
<gene>
    <name evidence="2" type="ORF">CPY51_03405</name>
</gene>
<feature type="signal peptide" evidence="1">
    <location>
        <begin position="1"/>
        <end position="24"/>
    </location>
</feature>
<protein>
    <submittedName>
        <fullName evidence="2">Uncharacterized protein</fullName>
    </submittedName>
</protein>
<keyword evidence="1" id="KW-0732">Signal</keyword>
<dbReference type="OrthoDB" id="8084590at2"/>
<accession>A0A2W4CUP1</accession>
<evidence type="ECO:0000256" key="1">
    <source>
        <dbReference type="SAM" id="SignalP"/>
    </source>
</evidence>
<feature type="chain" id="PRO_5015968820" evidence="1">
    <location>
        <begin position="25"/>
        <end position="94"/>
    </location>
</feature>
<evidence type="ECO:0000313" key="3">
    <source>
        <dbReference type="Proteomes" id="UP000248925"/>
    </source>
</evidence>
<dbReference type="Proteomes" id="UP000248925">
    <property type="component" value="Unassembled WGS sequence"/>
</dbReference>
<evidence type="ECO:0000313" key="2">
    <source>
        <dbReference type="EMBL" id="PZM16407.1"/>
    </source>
</evidence>
<name>A0A2W4CUP1_9HYPH</name>
<keyword evidence="3" id="KW-1185">Reference proteome</keyword>
<reference evidence="2 3" key="1">
    <citation type="journal article" date="2018" name="Sci. Rep.">
        <title>Rhizobium tumorigenes sp. nov., a novel plant tumorigenic bacterium isolated from cane gall tumors on thornless blackberry.</title>
        <authorList>
            <person name="Kuzmanovi N."/>
            <person name="Smalla K."/>
            <person name="Gronow S."/>
            <person name="PuBawska J."/>
        </authorList>
    </citation>
    <scope>NUCLEOTIDE SEQUENCE [LARGE SCALE GENOMIC DNA]</scope>
    <source>
        <strain evidence="2 3">CCBAU 85046</strain>
    </source>
</reference>
<organism evidence="2 3">
    <name type="scientific">Rhizobium tubonense</name>
    <dbReference type="NCBI Taxonomy" id="484088"/>
    <lineage>
        <taxon>Bacteria</taxon>
        <taxon>Pseudomonadati</taxon>
        <taxon>Pseudomonadota</taxon>
        <taxon>Alphaproteobacteria</taxon>
        <taxon>Hyphomicrobiales</taxon>
        <taxon>Rhizobiaceae</taxon>
        <taxon>Rhizobium/Agrobacterium group</taxon>
        <taxon>Rhizobium</taxon>
    </lineage>
</organism>
<comment type="caution">
    <text evidence="2">The sequence shown here is derived from an EMBL/GenBank/DDBJ whole genome shotgun (WGS) entry which is preliminary data.</text>
</comment>
<dbReference type="RefSeq" id="WP_111158673.1">
    <property type="nucleotide sequence ID" value="NZ_PCDP01000002.1"/>
</dbReference>
<dbReference type="AlphaFoldDB" id="A0A2W4CUP1"/>
<dbReference type="EMBL" id="PCDP01000002">
    <property type="protein sequence ID" value="PZM16407.1"/>
    <property type="molecule type" value="Genomic_DNA"/>
</dbReference>
<proteinExistence type="predicted"/>